<accession>A0A1G6D2F9</accession>
<dbReference type="Proteomes" id="UP000198771">
    <property type="component" value="Unassembled WGS sequence"/>
</dbReference>
<dbReference type="AlphaFoldDB" id="A0A1G6D2F9"/>
<organism evidence="2 3">
    <name type="scientific">Desulfonatronum thiosulfatophilum</name>
    <dbReference type="NCBI Taxonomy" id="617002"/>
    <lineage>
        <taxon>Bacteria</taxon>
        <taxon>Pseudomonadati</taxon>
        <taxon>Thermodesulfobacteriota</taxon>
        <taxon>Desulfovibrionia</taxon>
        <taxon>Desulfovibrionales</taxon>
        <taxon>Desulfonatronaceae</taxon>
        <taxon>Desulfonatronum</taxon>
    </lineage>
</organism>
<gene>
    <name evidence="2" type="ORF">SAMN05660653_01861</name>
</gene>
<reference evidence="2 3" key="1">
    <citation type="submission" date="2016-10" db="EMBL/GenBank/DDBJ databases">
        <authorList>
            <person name="de Groot N.N."/>
        </authorList>
    </citation>
    <scope>NUCLEOTIDE SEQUENCE [LARGE SCALE GENOMIC DNA]</scope>
    <source>
        <strain evidence="2 3">ASO4-2</strain>
    </source>
</reference>
<sequence>MPSRSRTCLLCLFLVLVAGAIFFSISFYQPTQSHTIPSRPGTLSAGQAWALLQNGEIKVIDIRRSEEWQQTGTPRKSLRLSFEQHPDGSQGFLRDLELALDGDKTKPFAIICRTGNRTGTLLPFLHAHGFSGAMDIPEGIAGSSHGKGWLRNDLPLDR</sequence>
<dbReference type="OrthoDB" id="5471138at2"/>
<dbReference type="Pfam" id="PF00581">
    <property type="entry name" value="Rhodanese"/>
    <property type="match status" value="1"/>
</dbReference>
<dbReference type="InterPro" id="IPR036873">
    <property type="entry name" value="Rhodanese-like_dom_sf"/>
</dbReference>
<dbReference type="RefSeq" id="WP_161946272.1">
    <property type="nucleotide sequence ID" value="NZ_FMXO01000010.1"/>
</dbReference>
<keyword evidence="2" id="KW-0808">Transferase</keyword>
<evidence type="ECO:0000259" key="1">
    <source>
        <dbReference type="PROSITE" id="PS50206"/>
    </source>
</evidence>
<evidence type="ECO:0000313" key="3">
    <source>
        <dbReference type="Proteomes" id="UP000198771"/>
    </source>
</evidence>
<name>A0A1G6D2F9_9BACT</name>
<proteinExistence type="predicted"/>
<keyword evidence="3" id="KW-1185">Reference proteome</keyword>
<feature type="domain" description="Rhodanese" evidence="1">
    <location>
        <begin position="53"/>
        <end position="158"/>
    </location>
</feature>
<dbReference type="Gene3D" id="3.40.250.10">
    <property type="entry name" value="Rhodanese-like domain"/>
    <property type="match status" value="1"/>
</dbReference>
<dbReference type="STRING" id="617002.SAMN05660653_01861"/>
<dbReference type="InterPro" id="IPR001763">
    <property type="entry name" value="Rhodanese-like_dom"/>
</dbReference>
<protein>
    <submittedName>
        <fullName evidence="2">Rhodanese-related sulfurtransferase</fullName>
    </submittedName>
</protein>
<dbReference type="PROSITE" id="PS50206">
    <property type="entry name" value="RHODANESE_3"/>
    <property type="match status" value="1"/>
</dbReference>
<dbReference type="GO" id="GO:0016740">
    <property type="term" value="F:transferase activity"/>
    <property type="evidence" value="ECO:0007669"/>
    <property type="project" value="UniProtKB-KW"/>
</dbReference>
<evidence type="ECO:0000313" key="2">
    <source>
        <dbReference type="EMBL" id="SDB39300.1"/>
    </source>
</evidence>
<dbReference type="EMBL" id="FMXO01000010">
    <property type="protein sequence ID" value="SDB39300.1"/>
    <property type="molecule type" value="Genomic_DNA"/>
</dbReference>
<dbReference type="SUPFAM" id="SSF52821">
    <property type="entry name" value="Rhodanese/Cell cycle control phosphatase"/>
    <property type="match status" value="1"/>
</dbReference>